<dbReference type="FunFam" id="3.40.50.720:FF:000277">
    <property type="entry name" value="Succinate--CoA ligase [ADP-forming] subunit alpha"/>
    <property type="match status" value="1"/>
</dbReference>
<dbReference type="InterPro" id="IPR003781">
    <property type="entry name" value="CoA-bd"/>
</dbReference>
<feature type="compositionally biased region" description="Polar residues" evidence="3">
    <location>
        <begin position="421"/>
        <end position="442"/>
    </location>
</feature>
<dbReference type="GO" id="GO:0009361">
    <property type="term" value="C:succinate-CoA ligase complex (ADP-forming)"/>
    <property type="evidence" value="ECO:0007669"/>
    <property type="project" value="TreeGrafter"/>
</dbReference>
<feature type="region of interest" description="Disordered" evidence="3">
    <location>
        <begin position="364"/>
        <end position="402"/>
    </location>
</feature>
<dbReference type="GO" id="GO:0004775">
    <property type="term" value="F:succinate-CoA ligase (ADP-forming) activity"/>
    <property type="evidence" value="ECO:0007669"/>
    <property type="project" value="TreeGrafter"/>
</dbReference>
<dbReference type="InterPro" id="IPR016102">
    <property type="entry name" value="Succinyl-CoA_synth-like"/>
</dbReference>
<name>A0A9P9Y393_9HYPO</name>
<dbReference type="Pfam" id="PF02629">
    <property type="entry name" value="CoA_binding"/>
    <property type="match status" value="1"/>
</dbReference>
<dbReference type="GO" id="GO:0000166">
    <property type="term" value="F:nucleotide binding"/>
    <property type="evidence" value="ECO:0007669"/>
    <property type="project" value="UniProtKB-KW"/>
</dbReference>
<dbReference type="SMART" id="SM00881">
    <property type="entry name" value="CoA_binding"/>
    <property type="match status" value="1"/>
</dbReference>
<dbReference type="InterPro" id="IPR033847">
    <property type="entry name" value="Citrt_syn/SCS-alpha_CS"/>
</dbReference>
<feature type="compositionally biased region" description="Polar residues" evidence="3">
    <location>
        <begin position="666"/>
        <end position="677"/>
    </location>
</feature>
<feature type="compositionally biased region" description="Low complexity" evidence="3">
    <location>
        <begin position="652"/>
        <end position="664"/>
    </location>
</feature>
<evidence type="ECO:0000313" key="6">
    <source>
        <dbReference type="Proteomes" id="UP001055219"/>
    </source>
</evidence>
<dbReference type="GeneID" id="75827343"/>
<feature type="compositionally biased region" description="Polar residues" evidence="3">
    <location>
        <begin position="14"/>
        <end position="25"/>
    </location>
</feature>
<dbReference type="OrthoDB" id="5388486at2759"/>
<protein>
    <recommendedName>
        <fullName evidence="4">CoA-binding domain-containing protein</fullName>
    </recommendedName>
</protein>
<feature type="compositionally biased region" description="Basic and acidic residues" evidence="3">
    <location>
        <begin position="629"/>
        <end position="651"/>
    </location>
</feature>
<reference evidence="5" key="1">
    <citation type="journal article" date="2021" name="J Fungi (Basel)">
        <title>Genomic and Metabolomic Analyses of the Marine Fungus Emericellopsis cladophorae: Insights into Saltwater Adaptability Mechanisms and Its Biosynthetic Potential.</title>
        <authorList>
            <person name="Goncalves M.F.M."/>
            <person name="Hilario S."/>
            <person name="Van de Peer Y."/>
            <person name="Esteves A.C."/>
            <person name="Alves A."/>
        </authorList>
    </citation>
    <scope>NUCLEOTIDE SEQUENCE</scope>
    <source>
        <strain evidence="5">MUM 19.33</strain>
    </source>
</reference>
<dbReference type="Gene3D" id="3.40.50.720">
    <property type="entry name" value="NAD(P)-binding Rossmann-like Domain"/>
    <property type="match status" value="1"/>
</dbReference>
<evidence type="ECO:0000259" key="4">
    <source>
        <dbReference type="SMART" id="SM00881"/>
    </source>
</evidence>
<feature type="compositionally biased region" description="Low complexity" evidence="3">
    <location>
        <begin position="614"/>
        <end position="624"/>
    </location>
</feature>
<keyword evidence="6" id="KW-1185">Reference proteome</keyword>
<proteinExistence type="predicted"/>
<dbReference type="GO" id="GO:0006099">
    <property type="term" value="P:tricarboxylic acid cycle"/>
    <property type="evidence" value="ECO:0007669"/>
    <property type="project" value="TreeGrafter"/>
</dbReference>
<organism evidence="5 6">
    <name type="scientific">Emericellopsis cladophorae</name>
    <dbReference type="NCBI Taxonomy" id="2686198"/>
    <lineage>
        <taxon>Eukaryota</taxon>
        <taxon>Fungi</taxon>
        <taxon>Dikarya</taxon>
        <taxon>Ascomycota</taxon>
        <taxon>Pezizomycotina</taxon>
        <taxon>Sordariomycetes</taxon>
        <taxon>Hypocreomycetidae</taxon>
        <taxon>Hypocreales</taxon>
        <taxon>Bionectriaceae</taxon>
        <taxon>Emericellopsis</taxon>
    </lineage>
</organism>
<dbReference type="PROSITE" id="PS01216">
    <property type="entry name" value="SUCCINYL_COA_LIG_1"/>
    <property type="match status" value="1"/>
</dbReference>
<feature type="region of interest" description="Disordered" evidence="3">
    <location>
        <begin position="614"/>
        <end position="696"/>
    </location>
</feature>
<gene>
    <name evidence="5" type="ORF">J7T54_000824</name>
</gene>
<accession>A0A9P9Y393</accession>
<feature type="compositionally biased region" description="Basic residues" evidence="3">
    <location>
        <begin position="1"/>
        <end position="11"/>
    </location>
</feature>
<dbReference type="SUPFAM" id="SSF52210">
    <property type="entry name" value="Succinyl-CoA synthetase domains"/>
    <property type="match status" value="1"/>
</dbReference>
<evidence type="ECO:0000256" key="2">
    <source>
        <dbReference type="ARBA" id="ARBA00022741"/>
    </source>
</evidence>
<comment type="caution">
    <text evidence="5">The sequence shown here is derived from an EMBL/GenBank/DDBJ whole genome shotgun (WGS) entry which is preliminary data.</text>
</comment>
<dbReference type="InterPro" id="IPR005811">
    <property type="entry name" value="SUCC_ACL_C"/>
</dbReference>
<dbReference type="SUPFAM" id="SSF51735">
    <property type="entry name" value="NAD(P)-binding Rossmann-fold domains"/>
    <property type="match status" value="1"/>
</dbReference>
<feature type="region of interest" description="Disordered" evidence="3">
    <location>
        <begin position="416"/>
        <end position="456"/>
    </location>
</feature>
<evidence type="ECO:0000256" key="3">
    <source>
        <dbReference type="SAM" id="MobiDB-lite"/>
    </source>
</evidence>
<dbReference type="Proteomes" id="UP001055219">
    <property type="component" value="Unassembled WGS sequence"/>
</dbReference>
<dbReference type="PANTHER" id="PTHR11117">
    <property type="entry name" value="SUCCINYL-COA LIGASE SUBUNIT ALPHA"/>
    <property type="match status" value="1"/>
</dbReference>
<dbReference type="RefSeq" id="XP_051363537.1">
    <property type="nucleotide sequence ID" value="XM_051504853.1"/>
</dbReference>
<keyword evidence="2" id="KW-0547">Nucleotide-binding</keyword>
<feature type="compositionally biased region" description="Basic and acidic residues" evidence="3">
    <location>
        <begin position="391"/>
        <end position="402"/>
    </location>
</feature>
<dbReference type="PANTHER" id="PTHR11117:SF6">
    <property type="entry name" value="SYNTHETASE SUBUNIT ALPHA, PUTATIVE (AFU_ORTHOLOGUE AFUA_1G10830)-RELATED"/>
    <property type="match status" value="1"/>
</dbReference>
<keyword evidence="1" id="KW-0436">Ligase</keyword>
<sequence length="1002" mass="109621">MEPATKKRKLAPKVTTSVESRPQISQHHHDPPPHYPVPEPLLEHHAFESFARHLQDAAMLIQRQTERPPYREVSVLLLKWDDDNSSDEETTVLESVLRNTYHYHTQRWEIPSCPNPSIKLGVQIASFLENPRPDHLLIIHYAGHGFVGQDGQFYWASSERDDSSKLKWDGVRCLFEDAQSDMLLLLDTSAIPNSGTSGSHGVKQAISANMNKQEARQTKLLSLTAAAGESLRNLSNAQSFTARQLYDEIRVLVCTTFVGDASPDMSSFHKWLQTPPLMGEKISVEGMFLGPPLMLLISMPHAVWNIVQHDKVCCFLGYISTHNMLHLYGKLIGPTSHLESSAHASENWHPHYEARKSAVEALARTTEHERCPSKEQPLLQMGRSAGLASLKPKEEHEGTAEMREAAEQLKALSHVGHLSDESTPTSARPRTSLPNGSAQSDQSFREGDESTFGSKNEWKRHITSQHLCLQYYRCSACPNSSVEGKGSEFNRKDLFTQHLRRMHAPFQVKRPPSKVDNKIEIDWEVRVKQMQESCLVQRRHPPQKGACPKLGCSNMFEGHTAWDEWTEHVGRHMEKGEAGGIGVDQNLIDWALQEKIIASKGEGEYRLCYHGASAANGASNENSSPVAAVKKDEKTGYKDKDSEKNMEKETESLSASTTTSMALSQPAPTAGTSQTELDASPRGVKANSPTDGDEMIANGFAPRARLRGRRCVSRAFTTSSARWSTAYDSTIPNLRIGKDTKVIFQGFTGKAATANAKDTIAYGTSIVGGVSPGKGGQTHLDRPVFDSVREAVLAVNPDVSAVFVPAAFAAAAIIESIEAEMPLVVSVAEHIPVHDMLRVQEVLRTQTKTRRGCVGIVSKSGTLSYEAVGATTKIGLGQSLVMGMGGDMLPGTTLVDGLRTFFDHEETKGIIVIGEIGGDAELKAAALIREYRRSTANPKPIIAMVAGRMAPPGKIMGHAGAILQATEVSAEDKARALADAGAVVVPHPGVMGVKMEQLLRAQ</sequence>
<dbReference type="AlphaFoldDB" id="A0A9P9Y393"/>
<dbReference type="GO" id="GO:0004776">
    <property type="term" value="F:succinate-CoA ligase (GDP-forming) activity"/>
    <property type="evidence" value="ECO:0007669"/>
    <property type="project" value="TreeGrafter"/>
</dbReference>
<evidence type="ECO:0000256" key="1">
    <source>
        <dbReference type="ARBA" id="ARBA00022598"/>
    </source>
</evidence>
<dbReference type="GO" id="GO:0005739">
    <property type="term" value="C:mitochondrion"/>
    <property type="evidence" value="ECO:0007669"/>
    <property type="project" value="TreeGrafter"/>
</dbReference>
<dbReference type="InterPro" id="IPR036291">
    <property type="entry name" value="NAD(P)-bd_dom_sf"/>
</dbReference>
<dbReference type="Pfam" id="PF00549">
    <property type="entry name" value="Ligase_CoA"/>
    <property type="match status" value="1"/>
</dbReference>
<evidence type="ECO:0000313" key="5">
    <source>
        <dbReference type="EMBL" id="KAI6782681.1"/>
    </source>
</evidence>
<dbReference type="Gene3D" id="3.40.50.261">
    <property type="entry name" value="Succinyl-CoA synthetase domains"/>
    <property type="match status" value="1"/>
</dbReference>
<feature type="domain" description="CoA-binding" evidence="4">
    <location>
        <begin position="736"/>
        <end position="831"/>
    </location>
</feature>
<dbReference type="EMBL" id="JAGIXG020000011">
    <property type="protein sequence ID" value="KAI6782681.1"/>
    <property type="molecule type" value="Genomic_DNA"/>
</dbReference>
<reference evidence="5" key="2">
    <citation type="submission" date="2022-07" db="EMBL/GenBank/DDBJ databases">
        <authorList>
            <person name="Goncalves M.F.M."/>
            <person name="Hilario S."/>
            <person name="Van De Peer Y."/>
            <person name="Esteves A.C."/>
            <person name="Alves A."/>
        </authorList>
    </citation>
    <scope>NUCLEOTIDE SEQUENCE</scope>
    <source>
        <strain evidence="5">MUM 19.33</strain>
    </source>
</reference>
<feature type="region of interest" description="Disordered" evidence="3">
    <location>
        <begin position="1"/>
        <end position="40"/>
    </location>
</feature>